<reference evidence="2 3" key="1">
    <citation type="submission" date="2024-10" db="EMBL/GenBank/DDBJ databases">
        <title>Updated reference genomes for cyclostephanoid diatoms.</title>
        <authorList>
            <person name="Roberts W.R."/>
            <person name="Alverson A.J."/>
        </authorList>
    </citation>
    <scope>NUCLEOTIDE SEQUENCE [LARGE SCALE GENOMIC DNA]</scope>
    <source>
        <strain evidence="2 3">AJA010-31</strain>
    </source>
</reference>
<protein>
    <submittedName>
        <fullName evidence="2">Uncharacterized protein</fullName>
    </submittedName>
</protein>
<proteinExistence type="predicted"/>
<evidence type="ECO:0000313" key="3">
    <source>
        <dbReference type="Proteomes" id="UP001530400"/>
    </source>
</evidence>
<keyword evidence="3" id="KW-1185">Reference proteome</keyword>
<dbReference type="EMBL" id="JALLPJ020001295">
    <property type="protein sequence ID" value="KAL3771044.1"/>
    <property type="molecule type" value="Genomic_DNA"/>
</dbReference>
<accession>A0ABD3N5Y2</accession>
<evidence type="ECO:0000256" key="1">
    <source>
        <dbReference type="SAM" id="MobiDB-lite"/>
    </source>
</evidence>
<name>A0ABD3N5Y2_9STRA</name>
<organism evidence="2 3">
    <name type="scientific">Cyclotella atomus</name>
    <dbReference type="NCBI Taxonomy" id="382360"/>
    <lineage>
        <taxon>Eukaryota</taxon>
        <taxon>Sar</taxon>
        <taxon>Stramenopiles</taxon>
        <taxon>Ochrophyta</taxon>
        <taxon>Bacillariophyta</taxon>
        <taxon>Coscinodiscophyceae</taxon>
        <taxon>Thalassiosirophycidae</taxon>
        <taxon>Stephanodiscales</taxon>
        <taxon>Stephanodiscaceae</taxon>
        <taxon>Cyclotella</taxon>
    </lineage>
</organism>
<evidence type="ECO:0000313" key="2">
    <source>
        <dbReference type="EMBL" id="KAL3771044.1"/>
    </source>
</evidence>
<feature type="compositionally biased region" description="Polar residues" evidence="1">
    <location>
        <begin position="96"/>
        <end position="132"/>
    </location>
</feature>
<gene>
    <name evidence="2" type="ORF">ACHAWO_013222</name>
</gene>
<dbReference type="Proteomes" id="UP001530400">
    <property type="component" value="Unassembled WGS sequence"/>
</dbReference>
<comment type="caution">
    <text evidence="2">The sequence shown here is derived from an EMBL/GenBank/DDBJ whole genome shotgun (WGS) entry which is preliminary data.</text>
</comment>
<dbReference type="AlphaFoldDB" id="A0ABD3N5Y2"/>
<sequence>MLTVCYKGLFPVADSSIPCVRPSVFHPQWAVRRQLAQSKLLRLFDVPMALDTALSASLWNLSRGPAPFEQALPPTIWAWLLRTIWAIDRDVASADNLNETESGPTDHSNNAQSEPSTSLGNKSHVSSGTNLDASEVKGAI</sequence>
<feature type="region of interest" description="Disordered" evidence="1">
    <location>
        <begin position="96"/>
        <end position="140"/>
    </location>
</feature>